<protein>
    <recommendedName>
        <fullName evidence="3">Acyl carrier protein</fullName>
    </recommendedName>
</protein>
<dbReference type="PATRIC" id="fig|33935.3.peg.52"/>
<name>A0A0N0CVZ2_9BACI</name>
<dbReference type="Proteomes" id="UP000037977">
    <property type="component" value="Unassembled WGS sequence"/>
</dbReference>
<sequence>MDNNIYEKILNILQEIRPDINFTSSEGLISNEILDSFDVITIISLIMEEFLIKIDVDDITPEYFDSVTNIVTLVQKNINHG</sequence>
<evidence type="ECO:0000313" key="2">
    <source>
        <dbReference type="Proteomes" id="UP000037977"/>
    </source>
</evidence>
<gene>
    <name evidence="1" type="ORF">ADM90_03230</name>
</gene>
<dbReference type="RefSeq" id="WP_053993625.1">
    <property type="nucleotide sequence ID" value="NZ_CP065643.1"/>
</dbReference>
<comment type="caution">
    <text evidence="1">The sequence shown here is derived from an EMBL/GenBank/DDBJ whole genome shotgun (WGS) entry which is preliminary data.</text>
</comment>
<dbReference type="InterPro" id="IPR036736">
    <property type="entry name" value="ACP-like_sf"/>
</dbReference>
<dbReference type="AlphaFoldDB" id="A0A0N0CVZ2"/>
<dbReference type="OrthoDB" id="9812291at2"/>
<evidence type="ECO:0000313" key="1">
    <source>
        <dbReference type="EMBL" id="KOY82371.1"/>
    </source>
</evidence>
<dbReference type="EMBL" id="LGCI01000005">
    <property type="protein sequence ID" value="KOY82371.1"/>
    <property type="molecule type" value="Genomic_DNA"/>
</dbReference>
<organism evidence="1 2">
    <name type="scientific">Lysinibacillus macroides</name>
    <dbReference type="NCBI Taxonomy" id="33935"/>
    <lineage>
        <taxon>Bacteria</taxon>
        <taxon>Bacillati</taxon>
        <taxon>Bacillota</taxon>
        <taxon>Bacilli</taxon>
        <taxon>Bacillales</taxon>
        <taxon>Bacillaceae</taxon>
        <taxon>Lysinibacillus</taxon>
    </lineage>
</organism>
<keyword evidence="2" id="KW-1185">Reference proteome</keyword>
<dbReference type="SUPFAM" id="SSF47336">
    <property type="entry name" value="ACP-like"/>
    <property type="match status" value="1"/>
</dbReference>
<reference evidence="1 2" key="1">
    <citation type="submission" date="2015-07" db="EMBL/GenBank/DDBJ databases">
        <title>Genome sequencing project for genomic taxonomy and phylogenomics of Bacillus-like bacteria.</title>
        <authorList>
            <person name="Liu B."/>
            <person name="Wang J."/>
            <person name="Zhu Y."/>
            <person name="Liu G."/>
            <person name="Chen Q."/>
            <person name="Chen Z."/>
            <person name="Che J."/>
            <person name="Ge C."/>
            <person name="Shi H."/>
            <person name="Pan Z."/>
            <person name="Liu X."/>
        </authorList>
    </citation>
    <scope>NUCLEOTIDE SEQUENCE [LARGE SCALE GENOMIC DNA]</scope>
    <source>
        <strain evidence="1 2">DSM 54</strain>
    </source>
</reference>
<evidence type="ECO:0008006" key="3">
    <source>
        <dbReference type="Google" id="ProtNLM"/>
    </source>
</evidence>
<proteinExistence type="predicted"/>
<dbReference type="STRING" id="33935.ADM90_03230"/>
<dbReference type="Gene3D" id="1.10.1200.10">
    <property type="entry name" value="ACP-like"/>
    <property type="match status" value="1"/>
</dbReference>
<accession>A0A0N0CVZ2</accession>